<dbReference type="Gene3D" id="1.20.1410.10">
    <property type="entry name" value="I/LWEQ domain"/>
    <property type="match status" value="1"/>
</dbReference>
<evidence type="ECO:0000256" key="12">
    <source>
        <dbReference type="SAM" id="Phobius"/>
    </source>
</evidence>
<evidence type="ECO:0000256" key="1">
    <source>
        <dbReference type="ARBA" id="ARBA00004401"/>
    </source>
</evidence>
<evidence type="ECO:0000313" key="14">
    <source>
        <dbReference type="EnsemblMetazoa" id="CapteP65295"/>
    </source>
</evidence>
<evidence type="ECO:0000256" key="9">
    <source>
        <dbReference type="ARBA" id="ARBA00022824"/>
    </source>
</evidence>
<dbReference type="EMBL" id="KB304051">
    <property type="protein sequence ID" value="ELU02446.1"/>
    <property type="molecule type" value="Genomic_DNA"/>
</dbReference>
<dbReference type="InterPro" id="IPR029668">
    <property type="entry name" value="TMEM98"/>
</dbReference>
<keyword evidence="11 12" id="KW-0472">Membrane</keyword>
<evidence type="ECO:0000256" key="7">
    <source>
        <dbReference type="ARBA" id="ARBA00022525"/>
    </source>
</evidence>
<dbReference type="PANTHER" id="PTHR32510">
    <property type="entry name" value="TRANSMEMBRANE PROTEIN 98"/>
    <property type="match status" value="1"/>
</dbReference>
<evidence type="ECO:0000256" key="4">
    <source>
        <dbReference type="ARBA" id="ARBA00011024"/>
    </source>
</evidence>
<dbReference type="HOGENOM" id="CLU_084317_0_0_1"/>
<comment type="subcellular location">
    <subcellularLocation>
        <location evidence="1">Cell membrane</location>
        <topology evidence="1">Single-pass type II membrane protein</topology>
    </subcellularLocation>
    <subcellularLocation>
        <location evidence="3">Endoplasmic reticulum membrane</location>
        <topology evidence="3">Single-pass type II membrane protein</topology>
    </subcellularLocation>
    <subcellularLocation>
        <location evidence="2">Secreted</location>
        <location evidence="2">Extracellular exosome</location>
    </subcellularLocation>
</comment>
<keyword evidence="7" id="KW-0964">Secreted</keyword>
<reference evidence="15" key="1">
    <citation type="submission" date="2012-12" db="EMBL/GenBank/DDBJ databases">
        <authorList>
            <person name="Hellsten U."/>
            <person name="Grimwood J."/>
            <person name="Chapman J.A."/>
            <person name="Shapiro H."/>
            <person name="Aerts A."/>
            <person name="Otillar R.P."/>
            <person name="Terry A.Y."/>
            <person name="Boore J.L."/>
            <person name="Simakov O."/>
            <person name="Marletaz F."/>
            <person name="Cho S.-J."/>
            <person name="Edsinger-Gonzales E."/>
            <person name="Havlak P."/>
            <person name="Kuo D.-H."/>
            <person name="Larsson T."/>
            <person name="Lv J."/>
            <person name="Arendt D."/>
            <person name="Savage R."/>
            <person name="Osoegawa K."/>
            <person name="de Jong P."/>
            <person name="Lindberg D.R."/>
            <person name="Seaver E.C."/>
            <person name="Weisblat D.A."/>
            <person name="Putnam N.H."/>
            <person name="Grigoriev I.V."/>
            <person name="Rokhsar D.S."/>
        </authorList>
    </citation>
    <scope>NUCLEOTIDE SEQUENCE</scope>
    <source>
        <strain evidence="15">I ESC-2004</strain>
    </source>
</reference>
<evidence type="ECO:0000256" key="2">
    <source>
        <dbReference type="ARBA" id="ARBA00004550"/>
    </source>
</evidence>
<keyword evidence="6" id="KW-1003">Cell membrane</keyword>
<evidence type="ECO:0000256" key="8">
    <source>
        <dbReference type="ARBA" id="ARBA00022692"/>
    </source>
</evidence>
<accession>R7U8L5</accession>
<dbReference type="EMBL" id="AMQN01008830">
    <property type="status" value="NOT_ANNOTATED_CDS"/>
    <property type="molecule type" value="Genomic_DNA"/>
</dbReference>
<feature type="non-terminal residue" evidence="13">
    <location>
        <position position="203"/>
    </location>
</feature>
<organism evidence="13">
    <name type="scientific">Capitella teleta</name>
    <name type="common">Polychaete worm</name>
    <dbReference type="NCBI Taxonomy" id="283909"/>
    <lineage>
        <taxon>Eukaryota</taxon>
        <taxon>Metazoa</taxon>
        <taxon>Spiralia</taxon>
        <taxon>Lophotrochozoa</taxon>
        <taxon>Annelida</taxon>
        <taxon>Polychaeta</taxon>
        <taxon>Sedentaria</taxon>
        <taxon>Scolecida</taxon>
        <taxon>Capitellidae</taxon>
        <taxon>Capitella</taxon>
    </lineage>
</organism>
<dbReference type="AlphaFoldDB" id="R7U8L5"/>
<evidence type="ECO:0000256" key="11">
    <source>
        <dbReference type="ARBA" id="ARBA00023136"/>
    </source>
</evidence>
<keyword evidence="9" id="KW-0256">Endoplasmic reticulum</keyword>
<dbReference type="Proteomes" id="UP000014760">
    <property type="component" value="Unassembled WGS sequence"/>
</dbReference>
<sequence>MEVVVVVAIGILATIFVASVLGLLVVCHHKYCKPRDPISEQHLQQNDPDVNLVDNMEGDQTDLPSGVLELDHVTPSDLETILQNKEWVNDATGLVPHCLAILRTAHELTERLVGMTMRNSQQLTSPESITELVSIAKRISPRVDDVVTALYPPLDPRLLEARCSALVLSVSHLVLVTKNACHMSGVLDWIDQSLADVEDHLQV</sequence>
<dbReference type="OMA" id="HMEVIRE"/>
<evidence type="ECO:0000313" key="13">
    <source>
        <dbReference type="EMBL" id="ELU02446.1"/>
    </source>
</evidence>
<proteinExistence type="inferred from homology"/>
<dbReference type="PANTHER" id="PTHR32510:SF3">
    <property type="entry name" value="TRANSMEMBRANE PROTEIN 98"/>
    <property type="match status" value="1"/>
</dbReference>
<dbReference type="EnsemblMetazoa" id="CapteT65295">
    <property type="protein sequence ID" value="CapteP65295"/>
    <property type="gene ID" value="CapteG65295"/>
</dbReference>
<dbReference type="GO" id="GO:0005576">
    <property type="term" value="C:extracellular region"/>
    <property type="evidence" value="ECO:0007669"/>
    <property type="project" value="UniProtKB-SubCell"/>
</dbReference>
<evidence type="ECO:0000256" key="3">
    <source>
        <dbReference type="ARBA" id="ARBA00004648"/>
    </source>
</evidence>
<keyword evidence="10 12" id="KW-1133">Transmembrane helix</keyword>
<reference evidence="14" key="3">
    <citation type="submission" date="2015-06" db="UniProtKB">
        <authorList>
            <consortium name="EnsemblMetazoa"/>
        </authorList>
    </citation>
    <scope>IDENTIFICATION</scope>
</reference>
<keyword evidence="8 12" id="KW-0812">Transmembrane</keyword>
<evidence type="ECO:0000256" key="10">
    <source>
        <dbReference type="ARBA" id="ARBA00022989"/>
    </source>
</evidence>
<comment type="similarity">
    <text evidence="4">Belongs to the TMEM98 family.</text>
</comment>
<dbReference type="GO" id="GO:0005789">
    <property type="term" value="C:endoplasmic reticulum membrane"/>
    <property type="evidence" value="ECO:0007669"/>
    <property type="project" value="UniProtKB-SubCell"/>
</dbReference>
<name>R7U8L5_CAPTE</name>
<evidence type="ECO:0000256" key="5">
    <source>
        <dbReference type="ARBA" id="ARBA00014380"/>
    </source>
</evidence>
<protein>
    <recommendedName>
        <fullName evidence="5">Transmembrane protein 98</fullName>
    </recommendedName>
</protein>
<keyword evidence="15" id="KW-1185">Reference proteome</keyword>
<reference evidence="13 15" key="2">
    <citation type="journal article" date="2013" name="Nature">
        <title>Insights into bilaterian evolution from three spiralian genomes.</title>
        <authorList>
            <person name="Simakov O."/>
            <person name="Marletaz F."/>
            <person name="Cho S.J."/>
            <person name="Edsinger-Gonzales E."/>
            <person name="Havlak P."/>
            <person name="Hellsten U."/>
            <person name="Kuo D.H."/>
            <person name="Larsson T."/>
            <person name="Lv J."/>
            <person name="Arendt D."/>
            <person name="Savage R."/>
            <person name="Osoegawa K."/>
            <person name="de Jong P."/>
            <person name="Grimwood J."/>
            <person name="Chapman J.A."/>
            <person name="Shapiro H."/>
            <person name="Aerts A."/>
            <person name="Otillar R.P."/>
            <person name="Terry A.Y."/>
            <person name="Boore J.L."/>
            <person name="Grigoriev I.V."/>
            <person name="Lindberg D.R."/>
            <person name="Seaver E.C."/>
            <person name="Weisblat D.A."/>
            <person name="Putnam N.H."/>
            <person name="Rokhsar D.S."/>
        </authorList>
    </citation>
    <scope>NUCLEOTIDE SEQUENCE</scope>
    <source>
        <strain evidence="13 15">I ESC-2004</strain>
    </source>
</reference>
<dbReference type="GO" id="GO:0005886">
    <property type="term" value="C:plasma membrane"/>
    <property type="evidence" value="ECO:0007669"/>
    <property type="project" value="UniProtKB-SubCell"/>
</dbReference>
<evidence type="ECO:0000256" key="6">
    <source>
        <dbReference type="ARBA" id="ARBA00022475"/>
    </source>
</evidence>
<feature type="transmembrane region" description="Helical" evidence="12">
    <location>
        <begin position="6"/>
        <end position="27"/>
    </location>
</feature>
<dbReference type="OrthoDB" id="5978425at2759"/>
<gene>
    <name evidence="13" type="ORF">CAPTEDRAFT_65295</name>
</gene>
<evidence type="ECO:0000313" key="15">
    <source>
        <dbReference type="Proteomes" id="UP000014760"/>
    </source>
</evidence>